<dbReference type="GO" id="GO:0005829">
    <property type="term" value="C:cytosol"/>
    <property type="evidence" value="ECO:0007669"/>
    <property type="project" value="TreeGrafter"/>
</dbReference>
<dbReference type="GO" id="GO:0008641">
    <property type="term" value="F:ubiquitin-like modifier activating enzyme activity"/>
    <property type="evidence" value="ECO:0007669"/>
    <property type="project" value="InterPro"/>
</dbReference>
<dbReference type="PROSITE" id="PS51257">
    <property type="entry name" value="PROKAR_LIPOPROTEIN"/>
    <property type="match status" value="1"/>
</dbReference>
<reference evidence="4 5" key="1">
    <citation type="submission" date="2014-11" db="EMBL/GenBank/DDBJ databases">
        <title>Draft Genome Sequences of Paenibacillus polymyxa NRRL B-30509 and Paenibacillus terrae NRRL B-30644, Strains from a Poultry Environment that Produce Tridecaptin A and Paenicidins.</title>
        <authorList>
            <person name="van Belkum M.J."/>
            <person name="Lohans C.T."/>
            <person name="Vederas J.C."/>
        </authorList>
    </citation>
    <scope>NUCLEOTIDE SEQUENCE [LARGE SCALE GENOMIC DNA]</scope>
    <source>
        <strain evidence="4 5">NRRL B-30644</strain>
    </source>
</reference>
<evidence type="ECO:0000313" key="4">
    <source>
        <dbReference type="EMBL" id="KJD43687.1"/>
    </source>
</evidence>
<evidence type="ECO:0000256" key="1">
    <source>
        <dbReference type="ARBA" id="ARBA00009919"/>
    </source>
</evidence>
<dbReference type="PANTHER" id="PTHR10953">
    <property type="entry name" value="UBIQUITIN-ACTIVATING ENZYME E1"/>
    <property type="match status" value="1"/>
</dbReference>
<dbReference type="EMBL" id="JTHP01000051">
    <property type="protein sequence ID" value="KJD43687.1"/>
    <property type="molecule type" value="Genomic_DNA"/>
</dbReference>
<comment type="caution">
    <text evidence="4">The sequence shown here is derived from an EMBL/GenBank/DDBJ whole genome shotgun (WGS) entry which is preliminary data.</text>
</comment>
<sequence>MNERYSRQILFRPIGGEGQRNLSAAVVTIIGCGALGSAIAETLVRAGVGELHLVDRDYVEMSNLQRQQLFTEQDAAEMQPKVMAAEKRLKAIREDVRLHTYLDNLDAELVQELASKSILLMDATDNFETRLLINDAALKTGIPWIYGACVGSTGVVFPFVPGESACLRCLLPSLPAINQTCDTAGIISPAVQVTAALQCAEAMKWLSGRHDKMRRKVHLFDLWENTQMDIGISRIRNQDCPTCGENPTFPALTASRRSAYAALCGRDVVQVLPDPHRPITLDDAEKMGRLIADSVKRTPYFVEFYAFKHRMILFKNGRLLIHGVRSVANGQKLYHQLFG</sequence>
<accession>A0A0D7X107</accession>
<evidence type="ECO:0000256" key="2">
    <source>
        <dbReference type="SAM" id="Phobius"/>
    </source>
</evidence>
<comment type="similarity">
    <text evidence="1">Belongs to the HesA/MoeB/ThiF family.</text>
</comment>
<evidence type="ECO:0000313" key="5">
    <source>
        <dbReference type="Proteomes" id="UP000032534"/>
    </source>
</evidence>
<gene>
    <name evidence="4" type="ORF">QD47_21195</name>
</gene>
<dbReference type="GO" id="GO:0008146">
    <property type="term" value="F:sulfotransferase activity"/>
    <property type="evidence" value="ECO:0007669"/>
    <property type="project" value="TreeGrafter"/>
</dbReference>
<dbReference type="InterPro" id="IPR000594">
    <property type="entry name" value="ThiF_NAD_FAD-bd"/>
</dbReference>
<dbReference type="RefSeq" id="WP_044647995.1">
    <property type="nucleotide sequence ID" value="NZ_JTHP01000051.1"/>
</dbReference>
<dbReference type="OrthoDB" id="9804286at2"/>
<evidence type="ECO:0000259" key="3">
    <source>
        <dbReference type="Pfam" id="PF00899"/>
    </source>
</evidence>
<dbReference type="Proteomes" id="UP000032534">
    <property type="component" value="Unassembled WGS sequence"/>
</dbReference>
<dbReference type="Pfam" id="PF00899">
    <property type="entry name" value="ThiF"/>
    <property type="match status" value="1"/>
</dbReference>
<keyword evidence="2" id="KW-0812">Transmembrane</keyword>
<dbReference type="CDD" id="cd00757">
    <property type="entry name" value="ThiF_MoeB_HesA_family"/>
    <property type="match status" value="1"/>
</dbReference>
<feature type="domain" description="THIF-type NAD/FAD binding fold" evidence="3">
    <location>
        <begin position="5"/>
        <end position="241"/>
    </location>
</feature>
<dbReference type="GO" id="GO:0004792">
    <property type="term" value="F:thiosulfate-cyanide sulfurtransferase activity"/>
    <property type="evidence" value="ECO:0007669"/>
    <property type="project" value="TreeGrafter"/>
</dbReference>
<keyword evidence="2" id="KW-0472">Membrane</keyword>
<name>A0A0D7X107_9BACL</name>
<proteinExistence type="inferred from homology"/>
<keyword evidence="5" id="KW-1185">Reference proteome</keyword>
<organism evidence="4 5">
    <name type="scientific">Paenibacillus terrae</name>
    <dbReference type="NCBI Taxonomy" id="159743"/>
    <lineage>
        <taxon>Bacteria</taxon>
        <taxon>Bacillati</taxon>
        <taxon>Bacillota</taxon>
        <taxon>Bacilli</taxon>
        <taxon>Bacillales</taxon>
        <taxon>Paenibacillaceae</taxon>
        <taxon>Paenibacillus</taxon>
    </lineage>
</organism>
<keyword evidence="2" id="KW-1133">Transmembrane helix</keyword>
<dbReference type="AlphaFoldDB" id="A0A0D7X107"/>
<dbReference type="Gene3D" id="3.40.50.720">
    <property type="entry name" value="NAD(P)-binding Rossmann-like Domain"/>
    <property type="match status" value="1"/>
</dbReference>
<dbReference type="InterPro" id="IPR035985">
    <property type="entry name" value="Ubiquitin-activating_enz"/>
</dbReference>
<dbReference type="InterPro" id="IPR045886">
    <property type="entry name" value="ThiF/MoeB/HesA"/>
</dbReference>
<dbReference type="PANTHER" id="PTHR10953:SF102">
    <property type="entry name" value="ADENYLYLTRANSFERASE AND SULFURTRANSFERASE MOCS3"/>
    <property type="match status" value="1"/>
</dbReference>
<protein>
    <submittedName>
        <fullName evidence="4">Thiamine biosynthesis protein ThiF</fullName>
    </submittedName>
</protein>
<dbReference type="SUPFAM" id="SSF69572">
    <property type="entry name" value="Activating enzymes of the ubiquitin-like proteins"/>
    <property type="match status" value="1"/>
</dbReference>
<feature type="transmembrane region" description="Helical" evidence="2">
    <location>
        <begin position="21"/>
        <end position="40"/>
    </location>
</feature>
<dbReference type="FunFam" id="3.40.50.720:FF:000080">
    <property type="entry name" value="Thiazole biosynthesis adenylyltransferase ThiF"/>
    <property type="match status" value="1"/>
</dbReference>
<dbReference type="PATRIC" id="fig|159743.3.peg.4708"/>
<dbReference type="GO" id="GO:0016779">
    <property type="term" value="F:nucleotidyltransferase activity"/>
    <property type="evidence" value="ECO:0007669"/>
    <property type="project" value="TreeGrafter"/>
</dbReference>